<evidence type="ECO:0000259" key="3">
    <source>
        <dbReference type="Pfam" id="PF03435"/>
    </source>
</evidence>
<feature type="transmembrane region" description="Helical" evidence="2">
    <location>
        <begin position="290"/>
        <end position="315"/>
    </location>
</feature>
<comment type="similarity">
    <text evidence="1">Belongs to the saccharopine dehydrogenase family.</text>
</comment>
<organism evidence="4 5">
    <name type="scientific">Cyphellophora attinorum</name>
    <dbReference type="NCBI Taxonomy" id="1664694"/>
    <lineage>
        <taxon>Eukaryota</taxon>
        <taxon>Fungi</taxon>
        <taxon>Dikarya</taxon>
        <taxon>Ascomycota</taxon>
        <taxon>Pezizomycotina</taxon>
        <taxon>Eurotiomycetes</taxon>
        <taxon>Chaetothyriomycetidae</taxon>
        <taxon>Chaetothyriales</taxon>
        <taxon>Cyphellophoraceae</taxon>
        <taxon>Cyphellophora</taxon>
    </lineage>
</organism>
<evidence type="ECO:0000313" key="5">
    <source>
        <dbReference type="Proteomes" id="UP000038010"/>
    </source>
</evidence>
<name>A0A0N1H6R0_9EURO</name>
<comment type="caution">
    <text evidence="4">The sequence shown here is derived from an EMBL/GenBank/DDBJ whole genome shotgun (WGS) entry which is preliminary data.</text>
</comment>
<dbReference type="RefSeq" id="XP_017997067.1">
    <property type="nucleotide sequence ID" value="XM_018143649.1"/>
</dbReference>
<proteinExistence type="inferred from homology"/>
<dbReference type="Gene3D" id="3.40.50.720">
    <property type="entry name" value="NAD(P)-binding Rossmann-like Domain"/>
    <property type="match status" value="1"/>
</dbReference>
<dbReference type="InterPro" id="IPR005097">
    <property type="entry name" value="Sacchrp_dh_NADP-bd"/>
</dbReference>
<reference evidence="4 5" key="1">
    <citation type="submission" date="2015-06" db="EMBL/GenBank/DDBJ databases">
        <title>Draft genome of the ant-associated black yeast Phialophora attae CBS 131958.</title>
        <authorList>
            <person name="Moreno L.F."/>
            <person name="Stielow B.J."/>
            <person name="de Hoog S."/>
            <person name="Vicente V.A."/>
            <person name="Weiss V.A."/>
            <person name="de Vries M."/>
            <person name="Cruz L.M."/>
            <person name="Souza E.M."/>
        </authorList>
    </citation>
    <scope>NUCLEOTIDE SEQUENCE [LARGE SCALE GENOMIC DNA]</scope>
    <source>
        <strain evidence="4 5">CBS 131958</strain>
    </source>
</reference>
<sequence length="439" mass="47183">MAAKRELDIVLLGATGYTGKLCAQYITANLPTNIKWAIAGRSQSKLDALASDLKTLNSTRTPPTVITIAQLTSPELLPLAKKTRVLINAVGPYHLYSSPVVESCAKSGTHYIDATGETPWIKQMIQTHESTAKSSGAILIPAVGLESAPSDLIAFKATQLIRKVWDCGVMDMVTSIHELKTSGASGGTLTTGLSLFESFPAGELKKTMSDPFCLSPSHLRPYTKDTIYPRSPEPNTYSRTAFQKLTGAWSFPRLGNLTTSLTARPNEAVVHRSAGLDPYFYGFNFSYEEYMGVSSAAVGILVHFAIAFLSLCLAFPPTRLIFKLLAPYKPGFGPKEDAGKTDVVEFRGVAIAEQLSKTPRKALASFRYEGGSVYALTGLLMAEAAVTLLDPKVEEKIRGKFGGGQFLTPASLGDAFTDRVGKAEGVTLEVRQIGDVGSK</sequence>
<accession>A0A0N1H6R0</accession>
<evidence type="ECO:0000256" key="2">
    <source>
        <dbReference type="SAM" id="Phobius"/>
    </source>
</evidence>
<keyword evidence="2" id="KW-0812">Transmembrane</keyword>
<evidence type="ECO:0000313" key="4">
    <source>
        <dbReference type="EMBL" id="KPI37104.1"/>
    </source>
</evidence>
<dbReference type="GO" id="GO:0005886">
    <property type="term" value="C:plasma membrane"/>
    <property type="evidence" value="ECO:0007669"/>
    <property type="project" value="TreeGrafter"/>
</dbReference>
<evidence type="ECO:0000256" key="1">
    <source>
        <dbReference type="ARBA" id="ARBA00038048"/>
    </source>
</evidence>
<dbReference type="InterPro" id="IPR051276">
    <property type="entry name" value="Saccharopine_DH-like_oxidrdct"/>
</dbReference>
<dbReference type="GO" id="GO:0005811">
    <property type="term" value="C:lipid droplet"/>
    <property type="evidence" value="ECO:0007669"/>
    <property type="project" value="TreeGrafter"/>
</dbReference>
<keyword evidence="5" id="KW-1185">Reference proteome</keyword>
<protein>
    <submittedName>
        <fullName evidence="4">Putative trans-acting enoyl</fullName>
    </submittedName>
</protein>
<dbReference type="GeneID" id="28735529"/>
<dbReference type="OrthoDB" id="10268090at2759"/>
<keyword evidence="2" id="KW-1133">Transmembrane helix</keyword>
<dbReference type="SUPFAM" id="SSF51735">
    <property type="entry name" value="NAD(P)-binding Rossmann-fold domains"/>
    <property type="match status" value="1"/>
</dbReference>
<dbReference type="AlphaFoldDB" id="A0A0N1H6R0"/>
<dbReference type="GO" id="GO:0005739">
    <property type="term" value="C:mitochondrion"/>
    <property type="evidence" value="ECO:0007669"/>
    <property type="project" value="TreeGrafter"/>
</dbReference>
<dbReference type="InterPro" id="IPR036291">
    <property type="entry name" value="NAD(P)-bd_dom_sf"/>
</dbReference>
<dbReference type="GO" id="GO:0009247">
    <property type="term" value="P:glycolipid biosynthetic process"/>
    <property type="evidence" value="ECO:0007669"/>
    <property type="project" value="TreeGrafter"/>
</dbReference>
<dbReference type="Pfam" id="PF03435">
    <property type="entry name" value="Sacchrp_dh_NADP"/>
    <property type="match status" value="1"/>
</dbReference>
<gene>
    <name evidence="4" type="ORF">AB675_3586</name>
</gene>
<feature type="domain" description="Saccharopine dehydrogenase NADP binding" evidence="3">
    <location>
        <begin position="9"/>
        <end position="139"/>
    </location>
</feature>
<keyword evidence="2" id="KW-0472">Membrane</keyword>
<dbReference type="EMBL" id="LFJN01000026">
    <property type="protein sequence ID" value="KPI37104.1"/>
    <property type="molecule type" value="Genomic_DNA"/>
</dbReference>
<dbReference type="PANTHER" id="PTHR12286:SF5">
    <property type="entry name" value="SACCHAROPINE DEHYDROGENASE-LIKE OXIDOREDUCTASE"/>
    <property type="match status" value="1"/>
</dbReference>
<dbReference type="VEuPathDB" id="FungiDB:AB675_3586"/>
<dbReference type="Proteomes" id="UP000038010">
    <property type="component" value="Unassembled WGS sequence"/>
</dbReference>
<dbReference type="PANTHER" id="PTHR12286">
    <property type="entry name" value="SACCHAROPINE DEHYDROGENASE-LIKE OXIDOREDUCTASE"/>
    <property type="match status" value="1"/>
</dbReference>